<dbReference type="SMART" id="SM01286">
    <property type="entry name" value="SPT16"/>
    <property type="match status" value="1"/>
</dbReference>
<keyword evidence="6" id="KW-0175">Coiled coil</keyword>
<feature type="region of interest" description="Disordered" evidence="11">
    <location>
        <begin position="973"/>
        <end position="1100"/>
    </location>
</feature>
<sequence length="1100" mass="123852">MGQLDKFPQRLNQLYNRWNQASPSSFADPQAVVIVTGNYHEDADIGYLKSFSLITWLFGAELQGVVIALSKHQILLAFAKQDYPGLSGLQANPSDPLPKITVISTEDKPALQTALKTLIADAPRVATLTKELPTLKGVAAEAVKAVINDVQSVNASSAIAAVLAVKDSEEEKRVRKASYLSAHVMKYSLIERIEKTIDQERKTSHSTLSDHAEEAIVNPSKVRLASFKPEFCDPCYPPIVQSAGMQAKSRKFDLRPSAESTDDYLAFGCIIASIGARFNFYCSNISRTLLIAPSKTQGAVYQAVLKAQEAAIKALLPGKPLKAAHAAAVKSLKSSAQAQSSDGIKMPDLVTSMAKNVGFGMGIEFRDSSFILNAKNETKVEKGMVFNVAVGVQNIMDPDNGNYSVLIADTVYVREEKMGPEIFTASSRKDFKNISYQYEAEEEDKEEDAENDDAEETMNDRSRKRGGRSYRGSGYEESKEVGETGRGRRRGNIDAAQVADNEEEEARRRKHQEMLAKKMLDRGRLRLKGGNILTIDDIKVEEKKLLDEVCAYDTPADFPTVRPRSIVVDMDAETVIVPIHGVPVPFHILALKNATKSDEGQYSYLRVNFHTPQAVVRSQGRPDNTPRFPGFAVRDDTTAAFIKEFTFRSSNPLNLTDCLRKIKELRKRANEKGRVAREKETLVSQQSLVLERRSLITLSEVAVRPPMAKGKNNVGMLEAHTNGFRYRCRSGNIEITYANIRNAFFQEADKELLVILHFHLKNAIIIGTKKVKDVQFYVQVMEAVVKLNENRRRQFDQDELEEEQRERELRNRTNRNFLKFTKQVEERYNLEFDIPYRQLQFTGAPRSVAVTLLPTVSCIVNLTEWPPFVLNLEDVEVAHFERVIFQLRMFDVVFVFKGFEDDPAATGRAAKDYWLRINSIPMEELTPLKRFLDEQNIKYYEGKASLQWNEVLKSVRYDLEEFYERGGWNFLSADEPVEGEENSEEEADSLDGDGEFAPSQSEDAYASSDETSEDSDSDAFDAKRELGGESDEGEDDLSSDEEGLEWDELERNAHADDLRKEHTSDDDGGRRRQRKNSRGDTSQRSGGPSLSSRKRSRRNR</sequence>
<keyword evidence="9 10" id="KW-0539">Nucleus</keyword>
<dbReference type="STRING" id="448386.A0A2V3IKI3"/>
<dbReference type="FunFam" id="2.30.29.210:FF:000001">
    <property type="entry name" value="FACT complex subunit spt16"/>
    <property type="match status" value="1"/>
</dbReference>
<dbReference type="GO" id="GO:0010468">
    <property type="term" value="P:regulation of gene expression"/>
    <property type="evidence" value="ECO:0007669"/>
    <property type="project" value="UniProtKB-ARBA"/>
</dbReference>
<dbReference type="InterPro" id="IPR013953">
    <property type="entry name" value="FACT_SPT16_M"/>
</dbReference>
<dbReference type="OrthoDB" id="10251642at2759"/>
<dbReference type="InterPro" id="IPR013719">
    <property type="entry name" value="RTT106/SPT16-like_middle_dom"/>
</dbReference>
<dbReference type="Gene3D" id="2.30.29.150">
    <property type="match status" value="1"/>
</dbReference>
<dbReference type="GO" id="GO:0006260">
    <property type="term" value="P:DNA replication"/>
    <property type="evidence" value="ECO:0007669"/>
    <property type="project" value="UniProtKB-KW"/>
</dbReference>
<keyword evidence="5 10" id="KW-0805">Transcription regulation</keyword>
<feature type="compositionally biased region" description="Acidic residues" evidence="11">
    <location>
        <begin position="975"/>
        <end position="994"/>
    </location>
</feature>
<keyword evidence="7 10" id="KW-0804">Transcription</keyword>
<keyword evidence="8 10" id="KW-0234">DNA repair</keyword>
<dbReference type="InterPro" id="IPR000994">
    <property type="entry name" value="Pept_M24"/>
</dbReference>
<dbReference type="GO" id="GO:0006281">
    <property type="term" value="P:DNA repair"/>
    <property type="evidence" value="ECO:0007669"/>
    <property type="project" value="UniProtKB-UniRule"/>
</dbReference>
<evidence type="ECO:0000256" key="6">
    <source>
        <dbReference type="ARBA" id="ARBA00023054"/>
    </source>
</evidence>
<dbReference type="InterPro" id="IPR040258">
    <property type="entry name" value="Spt16"/>
</dbReference>
<feature type="domain" description="FACT complex subunit SPT16 middle" evidence="13">
    <location>
        <begin position="566"/>
        <end position="726"/>
    </location>
</feature>
<dbReference type="AlphaFoldDB" id="A0A2V3IKI3"/>
<evidence type="ECO:0000256" key="9">
    <source>
        <dbReference type="ARBA" id="ARBA00023242"/>
    </source>
</evidence>
<evidence type="ECO:0000259" key="14">
    <source>
        <dbReference type="SMART" id="SM01287"/>
    </source>
</evidence>
<dbReference type="SMART" id="SM01287">
    <property type="entry name" value="Rtt106"/>
    <property type="match status" value="1"/>
</dbReference>
<keyword evidence="2 10" id="KW-0158">Chromosome</keyword>
<dbReference type="InterPro" id="IPR029148">
    <property type="entry name" value="FACT-SPT16_Nlobe"/>
</dbReference>
<dbReference type="FunFam" id="3.90.230.10:FF:000005">
    <property type="entry name" value="FACT complex subunit spt16"/>
    <property type="match status" value="1"/>
</dbReference>
<organism evidence="15 16">
    <name type="scientific">Gracilariopsis chorda</name>
    <dbReference type="NCBI Taxonomy" id="448386"/>
    <lineage>
        <taxon>Eukaryota</taxon>
        <taxon>Rhodophyta</taxon>
        <taxon>Florideophyceae</taxon>
        <taxon>Rhodymeniophycidae</taxon>
        <taxon>Gracilariales</taxon>
        <taxon>Gracilariaceae</taxon>
        <taxon>Gracilariopsis</taxon>
    </lineage>
</organism>
<dbReference type="GO" id="GO:0035101">
    <property type="term" value="C:FACT complex"/>
    <property type="evidence" value="ECO:0007669"/>
    <property type="project" value="UniProtKB-UniRule"/>
</dbReference>
<dbReference type="Pfam" id="PF00557">
    <property type="entry name" value="Peptidase_M24"/>
    <property type="match status" value="1"/>
</dbReference>
<dbReference type="SMART" id="SM01285">
    <property type="entry name" value="FACT-Spt16_Nlob"/>
    <property type="match status" value="1"/>
</dbReference>
<feature type="region of interest" description="Disordered" evidence="11">
    <location>
        <begin position="439"/>
        <end position="506"/>
    </location>
</feature>
<dbReference type="Pfam" id="PF24824">
    <property type="entry name" value="PH_SPT16"/>
    <property type="match status" value="1"/>
</dbReference>
<keyword evidence="16" id="KW-1185">Reference proteome</keyword>
<evidence type="ECO:0000256" key="7">
    <source>
        <dbReference type="ARBA" id="ARBA00023163"/>
    </source>
</evidence>
<feature type="compositionally biased region" description="Basic and acidic residues" evidence="11">
    <location>
        <begin position="474"/>
        <end position="486"/>
    </location>
</feature>
<evidence type="ECO:0000256" key="4">
    <source>
        <dbReference type="ARBA" id="ARBA00022763"/>
    </source>
</evidence>
<comment type="subunit">
    <text evidence="10">Component of the FACT complex.</text>
</comment>
<evidence type="ECO:0000259" key="13">
    <source>
        <dbReference type="SMART" id="SM01286"/>
    </source>
</evidence>
<dbReference type="Pfam" id="PF08512">
    <property type="entry name" value="Rttp106-like_middle"/>
    <property type="match status" value="1"/>
</dbReference>
<feature type="compositionally biased region" description="Basic and acidic residues" evidence="11">
    <location>
        <begin position="1049"/>
        <end position="1070"/>
    </location>
</feature>
<keyword evidence="4 10" id="KW-0227">DNA damage</keyword>
<keyword evidence="3 10" id="KW-0235">DNA replication</keyword>
<dbReference type="PANTHER" id="PTHR13980">
    <property type="entry name" value="CDC68 RELATED"/>
    <property type="match status" value="1"/>
</dbReference>
<dbReference type="GO" id="GO:0031491">
    <property type="term" value="F:nucleosome binding"/>
    <property type="evidence" value="ECO:0007669"/>
    <property type="project" value="TreeGrafter"/>
</dbReference>
<dbReference type="InterPro" id="IPR011993">
    <property type="entry name" value="PH-like_dom_sf"/>
</dbReference>
<feature type="compositionally biased region" description="Acidic residues" evidence="11">
    <location>
        <begin position="1028"/>
        <end position="1048"/>
    </location>
</feature>
<dbReference type="Proteomes" id="UP000247409">
    <property type="component" value="Unassembled WGS sequence"/>
</dbReference>
<evidence type="ECO:0000256" key="2">
    <source>
        <dbReference type="ARBA" id="ARBA00022454"/>
    </source>
</evidence>
<proteinExistence type="inferred from homology"/>
<evidence type="ECO:0000256" key="10">
    <source>
        <dbReference type="RuleBase" id="RU367052"/>
    </source>
</evidence>
<name>A0A2V3IKI3_9FLOR</name>
<evidence type="ECO:0000256" key="3">
    <source>
        <dbReference type="ARBA" id="ARBA00022705"/>
    </source>
</evidence>
<protein>
    <recommendedName>
        <fullName evidence="10">FACT complex subunit</fullName>
    </recommendedName>
</protein>
<dbReference type="InterPro" id="IPR056595">
    <property type="entry name" value="Fact-SPT16_PH"/>
</dbReference>
<dbReference type="Gene3D" id="3.90.230.10">
    <property type="entry name" value="Creatinase/methionine aminopeptidase superfamily"/>
    <property type="match status" value="1"/>
</dbReference>
<evidence type="ECO:0000256" key="8">
    <source>
        <dbReference type="ARBA" id="ARBA00023204"/>
    </source>
</evidence>
<evidence type="ECO:0000313" key="15">
    <source>
        <dbReference type="EMBL" id="PXF42592.1"/>
    </source>
</evidence>
<dbReference type="EMBL" id="NBIV01000157">
    <property type="protein sequence ID" value="PXF42592.1"/>
    <property type="molecule type" value="Genomic_DNA"/>
</dbReference>
<dbReference type="Gene3D" id="2.30.29.210">
    <property type="entry name" value="FACT complex subunit Spt16p/Cdc68p"/>
    <property type="match status" value="1"/>
</dbReference>
<dbReference type="GO" id="GO:0006368">
    <property type="term" value="P:transcription elongation by RNA polymerase II"/>
    <property type="evidence" value="ECO:0007669"/>
    <property type="project" value="TreeGrafter"/>
</dbReference>
<dbReference type="Gene3D" id="3.40.350.10">
    <property type="entry name" value="Creatinase/prolidase N-terminal domain"/>
    <property type="match status" value="1"/>
</dbReference>
<dbReference type="InterPro" id="IPR029149">
    <property type="entry name" value="Creatin/AminoP/Spt16_N"/>
</dbReference>
<dbReference type="SUPFAM" id="SSF55920">
    <property type="entry name" value="Creatinase/aminopeptidase"/>
    <property type="match status" value="1"/>
</dbReference>
<dbReference type="FunFam" id="2.30.29.30:FF:000017">
    <property type="entry name" value="FACT complex subunit SPT16"/>
    <property type="match status" value="1"/>
</dbReference>
<gene>
    <name evidence="15" type="ORF">BWQ96_07687</name>
</gene>
<feature type="compositionally biased region" description="Acidic residues" evidence="11">
    <location>
        <begin position="439"/>
        <end position="457"/>
    </location>
</feature>
<comment type="function">
    <text evidence="10">Component of the FACT complex, a general chromatin factor that acts to reorganize nucleosomes. The FACT complex is involved in multiple processes that require DNA as a template such as mRNA elongation, DNA replication and DNA repair. During transcription elongation the FACT complex acts as a histone chaperone that both destabilizes and restores nucleosomal structure. It facilitates the passage of RNA polymerase II and transcription by promoting the dissociation of one histone H2A-H2B dimer from the nucleosome, then subsequently promotes the reestablishment of the nucleosome following the passage of RNA polymerase II.</text>
</comment>
<comment type="caution">
    <text evidence="15">The sequence shown here is derived from an EMBL/GenBank/DDBJ whole genome shotgun (WGS) entry which is preliminary data.</text>
</comment>
<feature type="domain" description="FACT complex subunit SPT16 N-terminal lobe" evidence="12">
    <location>
        <begin position="4"/>
        <end position="159"/>
    </location>
</feature>
<evidence type="ECO:0000259" key="12">
    <source>
        <dbReference type="SMART" id="SM01285"/>
    </source>
</evidence>
<evidence type="ECO:0000313" key="16">
    <source>
        <dbReference type="Proteomes" id="UP000247409"/>
    </source>
</evidence>
<evidence type="ECO:0000256" key="5">
    <source>
        <dbReference type="ARBA" id="ARBA00023015"/>
    </source>
</evidence>
<comment type="similarity">
    <text evidence="1 10">Belongs to the peptidase M24 family. SPT16 subfamily.</text>
</comment>
<dbReference type="Pfam" id="PF08644">
    <property type="entry name" value="SPT16"/>
    <property type="match status" value="1"/>
</dbReference>
<evidence type="ECO:0000256" key="11">
    <source>
        <dbReference type="SAM" id="MobiDB-lite"/>
    </source>
</evidence>
<evidence type="ECO:0000256" key="1">
    <source>
        <dbReference type="ARBA" id="ARBA00010779"/>
    </source>
</evidence>
<accession>A0A2V3IKI3</accession>
<feature type="compositionally biased region" description="Acidic residues" evidence="11">
    <location>
        <begin position="1010"/>
        <end position="1019"/>
    </location>
</feature>
<reference evidence="15 16" key="1">
    <citation type="journal article" date="2018" name="Mol. Biol. Evol.">
        <title>Analysis of the draft genome of the red seaweed Gracilariopsis chorda provides insights into genome size evolution in Rhodophyta.</title>
        <authorList>
            <person name="Lee J."/>
            <person name="Yang E.C."/>
            <person name="Graf L."/>
            <person name="Yang J.H."/>
            <person name="Qiu H."/>
            <person name="Zel Zion U."/>
            <person name="Chan C.X."/>
            <person name="Stephens T.G."/>
            <person name="Weber A.P.M."/>
            <person name="Boo G.H."/>
            <person name="Boo S.M."/>
            <person name="Kim K.M."/>
            <person name="Shin Y."/>
            <person name="Jung M."/>
            <person name="Lee S.J."/>
            <person name="Yim H.S."/>
            <person name="Lee J.H."/>
            <person name="Bhattacharya D."/>
            <person name="Yoon H.S."/>
        </authorList>
    </citation>
    <scope>NUCLEOTIDE SEQUENCE [LARGE SCALE GENOMIC DNA]</scope>
    <source>
        <strain evidence="15 16">SKKU-2015</strain>
        <tissue evidence="15">Whole body</tissue>
    </source>
</reference>
<dbReference type="Gene3D" id="2.30.29.30">
    <property type="entry name" value="Pleckstrin-homology domain (PH domain)/Phosphotyrosine-binding domain (PTB)"/>
    <property type="match status" value="1"/>
</dbReference>
<feature type="domain" description="Histone chaperone RTT106/FACT complex subunit SPT16-like middle" evidence="14">
    <location>
        <begin position="841"/>
        <end position="942"/>
    </location>
</feature>
<comment type="subcellular location">
    <subcellularLocation>
        <location evidence="10">Nucleus</location>
    </subcellularLocation>
    <subcellularLocation>
        <location evidence="10">Chromosome</location>
    </subcellularLocation>
</comment>
<dbReference type="PANTHER" id="PTHR13980:SF15">
    <property type="entry name" value="FACT COMPLEX SUBUNIT SPT16"/>
    <property type="match status" value="1"/>
</dbReference>
<dbReference type="InterPro" id="IPR036005">
    <property type="entry name" value="Creatinase/aminopeptidase-like"/>
</dbReference>
<dbReference type="Pfam" id="PF14826">
    <property type="entry name" value="FACT-Spt16_Nlob"/>
    <property type="match status" value="1"/>
</dbReference>